<name>A0ABT8LHE2_9BACT</name>
<dbReference type="PANTHER" id="PTHR36842">
    <property type="entry name" value="PROTEIN TOLB HOMOLOG"/>
    <property type="match status" value="1"/>
</dbReference>
<dbReference type="Pfam" id="PF07676">
    <property type="entry name" value="PD40"/>
    <property type="match status" value="5"/>
</dbReference>
<dbReference type="Gene3D" id="2.120.10.30">
    <property type="entry name" value="TolB, C-terminal domain"/>
    <property type="match status" value="2"/>
</dbReference>
<reference evidence="2" key="1">
    <citation type="submission" date="2023-06" db="EMBL/GenBank/DDBJ databases">
        <title>Genomic of Agaribacillus aureum.</title>
        <authorList>
            <person name="Wang G."/>
        </authorList>
    </citation>
    <scope>NUCLEOTIDE SEQUENCE</scope>
    <source>
        <strain evidence="2">BMA12</strain>
    </source>
</reference>
<gene>
    <name evidence="2" type="ORF">QQ020_34445</name>
</gene>
<keyword evidence="3" id="KW-1185">Reference proteome</keyword>
<protein>
    <submittedName>
        <fullName evidence="2">Uncharacterized protein</fullName>
    </submittedName>
</protein>
<evidence type="ECO:0000256" key="1">
    <source>
        <dbReference type="ARBA" id="ARBA00009820"/>
    </source>
</evidence>
<organism evidence="2 3">
    <name type="scientific">Agaribacillus aureus</name>
    <dbReference type="NCBI Taxonomy" id="3051825"/>
    <lineage>
        <taxon>Bacteria</taxon>
        <taxon>Pseudomonadati</taxon>
        <taxon>Bacteroidota</taxon>
        <taxon>Cytophagia</taxon>
        <taxon>Cytophagales</taxon>
        <taxon>Splendidivirgaceae</taxon>
        <taxon>Agaribacillus</taxon>
    </lineage>
</organism>
<dbReference type="EMBL" id="JAUJEB010000014">
    <property type="protein sequence ID" value="MDN5217224.1"/>
    <property type="molecule type" value="Genomic_DNA"/>
</dbReference>
<dbReference type="Proteomes" id="UP001172083">
    <property type="component" value="Unassembled WGS sequence"/>
</dbReference>
<accession>A0ABT8LHE2</accession>
<dbReference type="PANTHER" id="PTHR36842:SF1">
    <property type="entry name" value="PROTEIN TOLB"/>
    <property type="match status" value="1"/>
</dbReference>
<proteinExistence type="inferred from homology"/>
<evidence type="ECO:0000313" key="3">
    <source>
        <dbReference type="Proteomes" id="UP001172083"/>
    </source>
</evidence>
<comment type="caution">
    <text evidence="2">The sequence shown here is derived from an EMBL/GenBank/DDBJ whole genome shotgun (WGS) entry which is preliminary data.</text>
</comment>
<comment type="similarity">
    <text evidence="1">Belongs to the TolB family.</text>
</comment>
<dbReference type="SUPFAM" id="SSF82171">
    <property type="entry name" value="DPP6 N-terminal domain-like"/>
    <property type="match status" value="1"/>
</dbReference>
<dbReference type="RefSeq" id="WP_346762561.1">
    <property type="nucleotide sequence ID" value="NZ_JAUJEB010000014.1"/>
</dbReference>
<evidence type="ECO:0000313" key="2">
    <source>
        <dbReference type="EMBL" id="MDN5217224.1"/>
    </source>
</evidence>
<sequence length="295" mass="34224">MPPTVQLFSILCIIYSLFCPFINGYKEHCLTRNQGDNRYASYSSDGSRIIFESNRDGNWEIYAMDKNGLNQTRLTHNDKEDRRPSRHPDGSKIIYESNVGEQVQLLLLDLKTLKTREIPLPEWVTDPLFAKYSPKAEFIAFSAQDSIQQYHIYLLDQTTLEIQSVVSSAYKIHYPNWSPDGRELVIFSRMDTKNADDEIYKYHLGRQQLTRLTFWPKHNFCPAWSMDGKKIAYVTSMEETRPEIYMMDASGKNQQRLTHNEAGDTLPCWAPDGHSLLFTGYRQGNFQICQIKLAP</sequence>
<dbReference type="InterPro" id="IPR011659">
    <property type="entry name" value="WD40"/>
</dbReference>
<dbReference type="InterPro" id="IPR011042">
    <property type="entry name" value="6-blade_b-propeller_TolB-like"/>
</dbReference>